<accession>A0A1H2FA58</accession>
<dbReference type="Proteomes" id="UP000243232">
    <property type="component" value="Chromosome I"/>
</dbReference>
<feature type="signal peptide" evidence="1">
    <location>
        <begin position="1"/>
        <end position="22"/>
    </location>
</feature>
<name>A0A1H2FA58_9PSED</name>
<dbReference type="OrthoDB" id="178023at2"/>
<dbReference type="CDD" id="cd16329">
    <property type="entry name" value="LolA_like"/>
    <property type="match status" value="1"/>
</dbReference>
<dbReference type="Pfam" id="PF07044">
    <property type="entry name" value="DUF1329"/>
    <property type="match status" value="1"/>
</dbReference>
<evidence type="ECO:0000313" key="2">
    <source>
        <dbReference type="EMBL" id="SDU04241.1"/>
    </source>
</evidence>
<keyword evidence="1" id="KW-0732">Signal</keyword>
<evidence type="ECO:0000313" key="3">
    <source>
        <dbReference type="Proteomes" id="UP000243232"/>
    </source>
</evidence>
<dbReference type="EMBL" id="LT629785">
    <property type="protein sequence ID" value="SDU04241.1"/>
    <property type="molecule type" value="Genomic_DNA"/>
</dbReference>
<sequence>MKTVQRFLAAALTVTMAGGAHAGVSPEQAAQLGQSLTMLGAEKAANTAGTIPEFTGGLPIDTAPPGYKPGDGIRPDPFAAEKPRLVIDSKNMAEHKEQLTAVTQELMLRFPDFRIDVYPTHRSATIPKAYLDNTLLNATGARSVDEGMGLENTLPGTPFPIPQTGAEVMWNHLLRYAGQAQLAKYDSWNVDSSGTQVLATTGLATFQYPLNDPAHINTPSSPTEVRNMLKVEYTAPVRRVGEAILVYDSVNPIKAPRKAWQYLPGQRRVKLAPDICCDAPNPGTVGASTYDDAFVFNGAMDRYDWKLLGKKEMYVPYNDYKLIFAKEPSKVLGRNFLEPEYVRWELHRVWVVEATLKPGKRHIYTRRTFYIDEDSWVAVASDEYDANGGLFRGTYAYMAPLWDVQVPIANSYATYDLIGGVYNMSGLFGPYFGIKDIGSLSSTQWSPQSLAGSGIR</sequence>
<reference evidence="3" key="1">
    <citation type="submission" date="2016-10" db="EMBL/GenBank/DDBJ databases">
        <authorList>
            <person name="Varghese N."/>
            <person name="Submissions S."/>
        </authorList>
    </citation>
    <scope>NUCLEOTIDE SEQUENCE [LARGE SCALE GENOMIC DNA]</scope>
    <source>
        <strain evidence="3">DSM 17875</strain>
    </source>
</reference>
<dbReference type="Gene3D" id="2.50.20.10">
    <property type="entry name" value="Lipoprotein localisation LolA/LolB/LppX"/>
    <property type="match status" value="1"/>
</dbReference>
<dbReference type="RefSeq" id="WP_090193760.1">
    <property type="nucleotide sequence ID" value="NZ_LT629785.1"/>
</dbReference>
<organism evidence="2 3">
    <name type="scientific">Pseudomonas pohangensis</name>
    <dbReference type="NCBI Taxonomy" id="364197"/>
    <lineage>
        <taxon>Bacteria</taxon>
        <taxon>Pseudomonadati</taxon>
        <taxon>Pseudomonadota</taxon>
        <taxon>Gammaproteobacteria</taxon>
        <taxon>Pseudomonadales</taxon>
        <taxon>Pseudomonadaceae</taxon>
        <taxon>Pseudomonas</taxon>
    </lineage>
</organism>
<evidence type="ECO:0008006" key="4">
    <source>
        <dbReference type="Google" id="ProtNLM"/>
    </source>
</evidence>
<dbReference type="InterPro" id="IPR010752">
    <property type="entry name" value="DUF1329"/>
</dbReference>
<keyword evidence="3" id="KW-1185">Reference proteome</keyword>
<feature type="chain" id="PRO_5009273732" description="Outer membrane lipoprotein-sorting protein" evidence="1">
    <location>
        <begin position="23"/>
        <end position="456"/>
    </location>
</feature>
<dbReference type="AlphaFoldDB" id="A0A1H2FA58"/>
<evidence type="ECO:0000256" key="1">
    <source>
        <dbReference type="SAM" id="SignalP"/>
    </source>
</evidence>
<protein>
    <recommendedName>
        <fullName evidence="4">Outer membrane lipoprotein-sorting protein</fullName>
    </recommendedName>
</protein>
<proteinExistence type="predicted"/>
<gene>
    <name evidence="2" type="ORF">SAMN05216296_1439</name>
</gene>
<dbReference type="STRING" id="364197.SAMN05216296_1439"/>